<dbReference type="GO" id="GO:0005886">
    <property type="term" value="C:plasma membrane"/>
    <property type="evidence" value="ECO:0007669"/>
    <property type="project" value="UniProtKB-SubCell"/>
</dbReference>
<dbReference type="Proteomes" id="UP000479190">
    <property type="component" value="Unassembled WGS sequence"/>
</dbReference>
<evidence type="ECO:0000256" key="12">
    <source>
        <dbReference type="ARBA" id="ARBA00023288"/>
    </source>
</evidence>
<evidence type="ECO:0000313" key="18">
    <source>
        <dbReference type="EMBL" id="CAB0041638.1"/>
    </source>
</evidence>
<feature type="signal peptide" evidence="17">
    <location>
        <begin position="1"/>
        <end position="19"/>
    </location>
</feature>
<keyword evidence="6 14" id="KW-0479">Metal-binding</keyword>
<evidence type="ECO:0000256" key="9">
    <source>
        <dbReference type="ARBA" id="ARBA00022842"/>
    </source>
</evidence>
<dbReference type="InterPro" id="IPR017850">
    <property type="entry name" value="Alkaline_phosphatase_core_sf"/>
</dbReference>
<feature type="binding site" evidence="14">
    <location>
        <position position="178"/>
    </location>
    <ligand>
        <name>Mg(2+)</name>
        <dbReference type="ChEBI" id="CHEBI:18420"/>
    </ligand>
</feature>
<feature type="chain" id="PRO_5026190595" description="Alkaline phosphatase" evidence="17">
    <location>
        <begin position="20"/>
        <end position="536"/>
    </location>
</feature>
<evidence type="ECO:0000256" key="16">
    <source>
        <dbReference type="RuleBase" id="RU003947"/>
    </source>
</evidence>
<feature type="binding site" evidence="14">
    <location>
        <position position="63"/>
    </location>
    <ligand>
        <name>Mg(2+)</name>
        <dbReference type="ChEBI" id="CHEBI:18420"/>
    </ligand>
</feature>
<comment type="cofactor">
    <cofactor evidence="14">
        <name>Zn(2+)</name>
        <dbReference type="ChEBI" id="CHEBI:29105"/>
    </cofactor>
    <text evidence="14">Binds 2 Zn(2+) ions.</text>
</comment>
<evidence type="ECO:0000256" key="13">
    <source>
        <dbReference type="PIRSR" id="PIRSR601952-1"/>
    </source>
</evidence>
<sequence>MEKYLTIFIIFTVIGCCMSVEFKVPEHEETSFWLKSGQDNLKRVLQMENNKNRAKNIIVFIGDGMGLSTITSGRIFKGQMRGNSGEEFKLSFEQFPSTGFSKTYNVDRQVPDSAGTATAMFSGVKAQYKMLGLDGKAKWNTCDKTVNENSRLTTIASWAQNSGMDTGFVTTTRVTHATPGALYAHTNNRDWECDTSIPRVYRDCIKDIARQLVEDAPGNKFKVIMGGGAGMLGFNSPYPDKEACQRNDGRRLAHSWLLANPGSKLVTNTVDLFNVDLNNTTKLMGIFADDHLPYAAVKPPSVPSLANMTVQAIKMLKKNKHGFFLMVEGGKIDLAHHKNYAQLAVREVAELDDAVIAAMQMVNLDETLIVVTADHSHAFTMNGYPQRGNDILGLTESSGNKQKYETLSYANGPGYFYHKLNDSDKIWRDLENDTNRNDPFYVHFSPRYLKDETHGGEDVGVYAIGPYSHLFRSTFEQNYIAHVLAYAACFKDWPSHCDQTYNRYFYHISRTNDAATRHLTLPTFIFIILTVVINSL</sequence>
<keyword evidence="7 16" id="KW-0378">Hydrolase</keyword>
<evidence type="ECO:0000256" key="11">
    <source>
        <dbReference type="ARBA" id="ARBA00023180"/>
    </source>
</evidence>
<feature type="binding site" evidence="14">
    <location>
        <position position="63"/>
    </location>
    <ligand>
        <name>Zn(2+)</name>
        <dbReference type="ChEBI" id="CHEBI:29105"/>
        <label>2</label>
    </ligand>
</feature>
<dbReference type="OrthoDB" id="5818554at2759"/>
<evidence type="ECO:0000256" key="10">
    <source>
        <dbReference type="ARBA" id="ARBA00023136"/>
    </source>
</evidence>
<evidence type="ECO:0000256" key="2">
    <source>
        <dbReference type="ARBA" id="ARBA00005984"/>
    </source>
</evidence>
<gene>
    <name evidence="18" type="ORF">TBRA_LOCUS13304</name>
</gene>
<dbReference type="EC" id="3.1.3.1" evidence="3 16"/>
<dbReference type="EMBL" id="CADCXV010001127">
    <property type="protein sequence ID" value="CAB0041638.1"/>
    <property type="molecule type" value="Genomic_DNA"/>
</dbReference>
<comment type="similarity">
    <text evidence="2 15">Belongs to the alkaline phosphatase family.</text>
</comment>
<proteinExistence type="inferred from homology"/>
<evidence type="ECO:0000256" key="14">
    <source>
        <dbReference type="PIRSR" id="PIRSR601952-2"/>
    </source>
</evidence>
<keyword evidence="4" id="KW-1003">Cell membrane</keyword>
<keyword evidence="9 14" id="KW-0460">Magnesium</keyword>
<evidence type="ECO:0000256" key="8">
    <source>
        <dbReference type="ARBA" id="ARBA00022833"/>
    </source>
</evidence>
<evidence type="ECO:0000256" key="6">
    <source>
        <dbReference type="ARBA" id="ARBA00022723"/>
    </source>
</evidence>
<comment type="catalytic activity">
    <reaction evidence="16">
        <text>a phosphate monoester + H2O = an alcohol + phosphate</text>
        <dbReference type="Rhea" id="RHEA:15017"/>
        <dbReference type="ChEBI" id="CHEBI:15377"/>
        <dbReference type="ChEBI" id="CHEBI:30879"/>
        <dbReference type="ChEBI" id="CHEBI:43474"/>
        <dbReference type="ChEBI" id="CHEBI:67140"/>
        <dbReference type="EC" id="3.1.3.1"/>
    </reaction>
</comment>
<organism evidence="18 19">
    <name type="scientific">Trichogramma brassicae</name>
    <dbReference type="NCBI Taxonomy" id="86971"/>
    <lineage>
        <taxon>Eukaryota</taxon>
        <taxon>Metazoa</taxon>
        <taxon>Ecdysozoa</taxon>
        <taxon>Arthropoda</taxon>
        <taxon>Hexapoda</taxon>
        <taxon>Insecta</taxon>
        <taxon>Pterygota</taxon>
        <taxon>Neoptera</taxon>
        <taxon>Endopterygota</taxon>
        <taxon>Hymenoptera</taxon>
        <taxon>Apocrita</taxon>
        <taxon>Proctotrupomorpha</taxon>
        <taxon>Chalcidoidea</taxon>
        <taxon>Trichogrammatidae</taxon>
        <taxon>Trichogramma</taxon>
    </lineage>
</organism>
<dbReference type="FunFam" id="3.40.720.10:FF:000008">
    <property type="entry name" value="Alkaline phosphatase"/>
    <property type="match status" value="1"/>
</dbReference>
<dbReference type="CDD" id="cd16012">
    <property type="entry name" value="ALP"/>
    <property type="match status" value="1"/>
</dbReference>
<comment type="cofactor">
    <cofactor evidence="14">
        <name>Mg(2+)</name>
        <dbReference type="ChEBI" id="CHEBI:18420"/>
    </cofactor>
    <text evidence="14">Binds 1 Mg(2+) ion.</text>
</comment>
<reference evidence="18 19" key="1">
    <citation type="submission" date="2020-02" db="EMBL/GenBank/DDBJ databases">
        <authorList>
            <person name="Ferguson B K."/>
        </authorList>
    </citation>
    <scope>NUCLEOTIDE SEQUENCE [LARGE SCALE GENOMIC DNA]</scope>
</reference>
<evidence type="ECO:0000256" key="7">
    <source>
        <dbReference type="ARBA" id="ARBA00022801"/>
    </source>
</evidence>
<name>A0A6H5IWU4_9HYME</name>
<dbReference type="GO" id="GO:0046872">
    <property type="term" value="F:metal ion binding"/>
    <property type="evidence" value="ECO:0007669"/>
    <property type="project" value="UniProtKB-KW"/>
</dbReference>
<dbReference type="PANTHER" id="PTHR11596:SF83">
    <property type="entry name" value="ALKALINE PHOSPHATASE 4"/>
    <property type="match status" value="1"/>
</dbReference>
<feature type="binding site" evidence="14">
    <location>
        <position position="374"/>
    </location>
    <ligand>
        <name>Zn(2+)</name>
        <dbReference type="ChEBI" id="CHEBI:29105"/>
        <label>2</label>
    </ligand>
</feature>
<feature type="binding site" evidence="14">
    <location>
        <position position="333"/>
    </location>
    <ligand>
        <name>Zn(2+)</name>
        <dbReference type="ChEBI" id="CHEBI:29105"/>
        <label>2</label>
    </ligand>
</feature>
<keyword evidence="17" id="KW-0732">Signal</keyword>
<dbReference type="Pfam" id="PF00245">
    <property type="entry name" value="Alk_phosphatase"/>
    <property type="match status" value="1"/>
</dbReference>
<keyword evidence="11" id="KW-0325">Glycoprotein</keyword>
<accession>A0A6H5IWU4</accession>
<dbReference type="SMART" id="SM00098">
    <property type="entry name" value="alkPPc"/>
    <property type="match status" value="1"/>
</dbReference>
<evidence type="ECO:0000256" key="17">
    <source>
        <dbReference type="SAM" id="SignalP"/>
    </source>
</evidence>
<evidence type="ECO:0000256" key="3">
    <source>
        <dbReference type="ARBA" id="ARBA00012647"/>
    </source>
</evidence>
<evidence type="ECO:0000256" key="5">
    <source>
        <dbReference type="ARBA" id="ARBA00022622"/>
    </source>
</evidence>
<dbReference type="InterPro" id="IPR001952">
    <property type="entry name" value="Alkaline_phosphatase"/>
</dbReference>
<dbReference type="PANTHER" id="PTHR11596">
    <property type="entry name" value="ALKALINE PHOSPHATASE"/>
    <property type="match status" value="1"/>
</dbReference>
<dbReference type="PROSITE" id="PS51257">
    <property type="entry name" value="PROKAR_LIPOPROTEIN"/>
    <property type="match status" value="1"/>
</dbReference>
<dbReference type="SUPFAM" id="SSF53649">
    <property type="entry name" value="Alkaline phosphatase-like"/>
    <property type="match status" value="1"/>
</dbReference>
<feature type="binding site" evidence="14">
    <location>
        <position position="337"/>
    </location>
    <ligand>
        <name>Zn(2+)</name>
        <dbReference type="ChEBI" id="CHEBI:29105"/>
        <label>2</label>
    </ligand>
</feature>
<feature type="binding site" evidence="14">
    <location>
        <position position="375"/>
    </location>
    <ligand>
        <name>Zn(2+)</name>
        <dbReference type="ChEBI" id="CHEBI:29105"/>
        <label>2</label>
    </ligand>
</feature>
<keyword evidence="19" id="KW-1185">Reference proteome</keyword>
<keyword evidence="12" id="KW-0449">Lipoprotein</keyword>
<dbReference type="GO" id="GO:0004035">
    <property type="term" value="F:alkaline phosphatase activity"/>
    <property type="evidence" value="ECO:0007669"/>
    <property type="project" value="UniProtKB-EC"/>
</dbReference>
<dbReference type="GO" id="GO:0098552">
    <property type="term" value="C:side of membrane"/>
    <property type="evidence" value="ECO:0007669"/>
    <property type="project" value="UniProtKB-KW"/>
</dbReference>
<protein>
    <recommendedName>
        <fullName evidence="3 16">Alkaline phosphatase</fullName>
        <ecNumber evidence="3 16">3.1.3.1</ecNumber>
    </recommendedName>
</protein>
<feature type="binding site" evidence="14">
    <location>
        <position position="176"/>
    </location>
    <ligand>
        <name>Mg(2+)</name>
        <dbReference type="ChEBI" id="CHEBI:18420"/>
    </ligand>
</feature>
<dbReference type="AlphaFoldDB" id="A0A6H5IWU4"/>
<dbReference type="Gene3D" id="3.40.720.10">
    <property type="entry name" value="Alkaline Phosphatase, subunit A"/>
    <property type="match status" value="1"/>
</dbReference>
<feature type="active site" description="Phosphoserine intermediate" evidence="13">
    <location>
        <position position="113"/>
    </location>
</feature>
<comment type="subcellular location">
    <subcellularLocation>
        <location evidence="1">Cell membrane</location>
        <topology evidence="1">Lipid-anchor</topology>
        <topology evidence="1">GPI-anchor</topology>
    </subcellularLocation>
</comment>
<evidence type="ECO:0000256" key="15">
    <source>
        <dbReference type="RuleBase" id="RU003946"/>
    </source>
</evidence>
<feature type="binding site" evidence="14">
    <location>
        <position position="328"/>
    </location>
    <ligand>
        <name>Mg(2+)</name>
        <dbReference type="ChEBI" id="CHEBI:18420"/>
    </ligand>
</feature>
<dbReference type="PROSITE" id="PS00123">
    <property type="entry name" value="ALKALINE_PHOSPHATASE"/>
    <property type="match status" value="1"/>
</dbReference>
<keyword evidence="8 14" id="KW-0862">Zinc</keyword>
<dbReference type="PRINTS" id="PR00113">
    <property type="entry name" value="ALKPHPHTASE"/>
</dbReference>
<keyword evidence="10" id="KW-0472">Membrane</keyword>
<feature type="binding site" evidence="14">
    <location>
        <position position="454"/>
    </location>
    <ligand>
        <name>Zn(2+)</name>
        <dbReference type="ChEBI" id="CHEBI:29105"/>
        <label>2</label>
    </ligand>
</feature>
<dbReference type="InterPro" id="IPR018299">
    <property type="entry name" value="Alkaline_phosphatase_AS"/>
</dbReference>
<evidence type="ECO:0000256" key="4">
    <source>
        <dbReference type="ARBA" id="ARBA00022475"/>
    </source>
</evidence>
<evidence type="ECO:0000313" key="19">
    <source>
        <dbReference type="Proteomes" id="UP000479190"/>
    </source>
</evidence>
<keyword evidence="5" id="KW-0336">GPI-anchor</keyword>
<evidence type="ECO:0000256" key="1">
    <source>
        <dbReference type="ARBA" id="ARBA00004609"/>
    </source>
</evidence>